<dbReference type="PANTHER" id="PTHR34504">
    <property type="entry name" value="ANTITOXIN HICB"/>
    <property type="match status" value="1"/>
</dbReference>
<dbReference type="EMBL" id="LJCQ01000175">
    <property type="protein sequence ID" value="KPV46840.1"/>
    <property type="molecule type" value="Genomic_DNA"/>
</dbReference>
<sequence length="69" mass="7840">MEYTVIITRDEDGYYVVNVPALPGCFTQGKTKKEALENIKEAIIAYIESLKKHNEKIPRDNAEEINVNA</sequence>
<dbReference type="PANTHER" id="PTHR34504:SF2">
    <property type="entry name" value="UPF0150 PROTEIN SSL0259"/>
    <property type="match status" value="1"/>
</dbReference>
<dbReference type="InterPro" id="IPR035069">
    <property type="entry name" value="TTHA1013/TTHA0281-like"/>
</dbReference>
<evidence type="ECO:0000313" key="5">
    <source>
        <dbReference type="Proteomes" id="UP000050515"/>
    </source>
</evidence>
<evidence type="ECO:0000313" key="2">
    <source>
        <dbReference type="EMBL" id="KPV46840.1"/>
    </source>
</evidence>
<accession>A0A0P9CM51</accession>
<keyword evidence="4" id="KW-1185">Reference proteome</keyword>
<evidence type="ECO:0000313" key="3">
    <source>
        <dbReference type="EMBL" id="KQB36097.1"/>
    </source>
</evidence>
<evidence type="ECO:0000259" key="1">
    <source>
        <dbReference type="Pfam" id="PF15919"/>
    </source>
</evidence>
<evidence type="ECO:0000313" key="4">
    <source>
        <dbReference type="Proteomes" id="UP000050320"/>
    </source>
</evidence>
<dbReference type="AlphaFoldDB" id="A0A0P9CM51"/>
<dbReference type="OrthoDB" id="133743at2157"/>
<dbReference type="Pfam" id="PF15919">
    <property type="entry name" value="HicB_lk_antitox"/>
    <property type="match status" value="1"/>
</dbReference>
<dbReference type="PATRIC" id="fig|507754.4.peg.161"/>
<dbReference type="Proteomes" id="UP000050320">
    <property type="component" value="Unassembled WGS sequence"/>
</dbReference>
<feature type="domain" description="HicB-like antitoxin of toxin-antitoxin system" evidence="1">
    <location>
        <begin position="3"/>
        <end position="61"/>
    </location>
</feature>
<name>A0A0P9CM51_9ARCH</name>
<comment type="caution">
    <text evidence="2">The sequence shown here is derived from an EMBL/GenBank/DDBJ whole genome shotgun (WGS) entry which is preliminary data.</text>
</comment>
<dbReference type="RefSeq" id="WP_054964076.1">
    <property type="nucleotide sequence ID" value="NZ_LJCQ01000175.1"/>
</dbReference>
<dbReference type="InterPro" id="IPR051404">
    <property type="entry name" value="TA_system_antitoxin"/>
</dbReference>
<dbReference type="EMBL" id="LKBG01000051">
    <property type="protein sequence ID" value="KQB36097.1"/>
    <property type="molecule type" value="Genomic_DNA"/>
</dbReference>
<protein>
    <recommendedName>
        <fullName evidence="1">HicB-like antitoxin of toxin-antitoxin system domain-containing protein</fullName>
    </recommendedName>
</protein>
<proteinExistence type="predicted"/>
<dbReference type="SUPFAM" id="SSF143100">
    <property type="entry name" value="TTHA1013/TTHA0281-like"/>
    <property type="match status" value="1"/>
</dbReference>
<dbReference type="Proteomes" id="UP000050515">
    <property type="component" value="Unassembled WGS sequence"/>
</dbReference>
<reference evidence="2 5" key="1">
    <citation type="submission" date="2015-09" db="EMBL/GenBank/DDBJ databases">
        <title>Draft genome sequence of Acidiplasma aeolicum DSM 18409.</title>
        <authorList>
            <person name="Hemp J."/>
        </authorList>
    </citation>
    <scope>NUCLEOTIDE SEQUENCE [LARGE SCALE GENOMIC DNA]</scope>
    <source>
        <strain evidence="2 5">V</strain>
    </source>
</reference>
<dbReference type="Gene3D" id="3.30.160.250">
    <property type="match status" value="1"/>
</dbReference>
<gene>
    <name evidence="3" type="ORF">AOG54_08060</name>
    <name evidence="2" type="ORF">SE19_03720</name>
</gene>
<reference evidence="3 4" key="2">
    <citation type="submission" date="2015-09" db="EMBL/GenBank/DDBJ databases">
        <title>Heavy metals and arsenic resistance mechanisms in polyextremophilic archaea of the family Ferroplasmaceae.</title>
        <authorList>
            <person name="Bulaev A.G."/>
            <person name="Kanygina A.V."/>
        </authorList>
    </citation>
    <scope>NUCLEOTIDE SEQUENCE [LARGE SCALE GENOMIC DNA]</scope>
    <source>
        <strain evidence="3 4">VT</strain>
    </source>
</reference>
<organism evidence="2 5">
    <name type="scientific">Acidiplasma aeolicum</name>
    <dbReference type="NCBI Taxonomy" id="507754"/>
    <lineage>
        <taxon>Archaea</taxon>
        <taxon>Methanobacteriati</taxon>
        <taxon>Thermoplasmatota</taxon>
        <taxon>Thermoplasmata</taxon>
        <taxon>Thermoplasmatales</taxon>
        <taxon>Ferroplasmaceae</taxon>
        <taxon>Acidiplasma</taxon>
    </lineage>
</organism>
<dbReference type="InterPro" id="IPR031807">
    <property type="entry name" value="HicB-like"/>
</dbReference>